<dbReference type="AlphaFoldDB" id="A0A976NYX8"/>
<protein>
    <submittedName>
        <fullName evidence="1">Uncharacterized protein</fullName>
    </submittedName>
</protein>
<reference evidence="1 2" key="1">
    <citation type="journal article" date="2021" name="Genome Biol.">
        <title>AFLAP: assembly-free linkage analysis pipeline using k-mers from genome sequencing data.</title>
        <authorList>
            <person name="Fletcher K."/>
            <person name="Zhang L."/>
            <person name="Gil J."/>
            <person name="Han R."/>
            <person name="Cavanaugh K."/>
            <person name="Michelmore R."/>
        </authorList>
    </citation>
    <scope>NUCLEOTIDE SEQUENCE [LARGE SCALE GENOMIC DNA]</scope>
    <source>
        <strain evidence="1 2">SF5</strain>
    </source>
</reference>
<dbReference type="KEGG" id="blac:94351321"/>
<evidence type="ECO:0000313" key="2">
    <source>
        <dbReference type="Proteomes" id="UP000294530"/>
    </source>
</evidence>
<comment type="caution">
    <text evidence="1">The sequence shown here is derived from an EMBL/GenBank/DDBJ whole genome shotgun (WGS) entry which is preliminary data.</text>
</comment>
<evidence type="ECO:0000313" key="1">
    <source>
        <dbReference type="EMBL" id="TDH73150.1"/>
    </source>
</evidence>
<gene>
    <name evidence="1" type="ORF">CCR75_007592</name>
</gene>
<dbReference type="GeneID" id="94351321"/>
<sequence>MFKIFIDRDDATHISVETFNDVTIDYNSLIDLHTLHVKLNAPKDLRRMLVAALLNVGIAFR</sequence>
<dbReference type="RefSeq" id="XP_067822649.1">
    <property type="nucleotide sequence ID" value="XM_067965650.1"/>
</dbReference>
<proteinExistence type="predicted"/>
<dbReference type="Proteomes" id="UP000294530">
    <property type="component" value="Unassembled WGS sequence"/>
</dbReference>
<dbReference type="EMBL" id="SHOA02000018">
    <property type="protein sequence ID" value="TDH73150.1"/>
    <property type="molecule type" value="Genomic_DNA"/>
</dbReference>
<name>A0A976NYX8_BRELC</name>
<accession>A0A976NYX8</accession>
<organism evidence="1 2">
    <name type="scientific">Bremia lactucae</name>
    <name type="common">Lettuce downy mildew</name>
    <dbReference type="NCBI Taxonomy" id="4779"/>
    <lineage>
        <taxon>Eukaryota</taxon>
        <taxon>Sar</taxon>
        <taxon>Stramenopiles</taxon>
        <taxon>Oomycota</taxon>
        <taxon>Peronosporomycetes</taxon>
        <taxon>Peronosporales</taxon>
        <taxon>Peronosporaceae</taxon>
        <taxon>Bremia</taxon>
    </lineage>
</organism>
<keyword evidence="2" id="KW-1185">Reference proteome</keyword>